<evidence type="ECO:0000256" key="1">
    <source>
        <dbReference type="ARBA" id="ARBA00004123"/>
    </source>
</evidence>
<evidence type="ECO:0000313" key="11">
    <source>
        <dbReference type="Ensembl" id="ENSCPOP00000014070.3"/>
    </source>
</evidence>
<accession>H0VTR1</accession>
<dbReference type="Ensembl" id="ENSCPOT00000015755.3">
    <property type="protein sequence ID" value="ENSCPOP00000014070.3"/>
    <property type="gene ID" value="ENSCPOG00000015602.4"/>
</dbReference>
<comment type="subcellular location">
    <subcellularLocation>
        <location evidence="1">Nucleus</location>
    </subcellularLocation>
</comment>
<dbReference type="InterPro" id="IPR028320">
    <property type="entry name" value="iASPP"/>
</dbReference>
<dbReference type="SMART" id="SM00248">
    <property type="entry name" value="ANK"/>
    <property type="match status" value="2"/>
</dbReference>
<dbReference type="PANTHER" id="PTHR24164:SF4">
    <property type="entry name" value="RELA-ASSOCIATED INHIBITOR"/>
    <property type="match status" value="1"/>
</dbReference>
<feature type="compositionally biased region" description="Low complexity" evidence="9">
    <location>
        <begin position="403"/>
        <end position="412"/>
    </location>
</feature>
<dbReference type="SMART" id="SM00326">
    <property type="entry name" value="SH3"/>
    <property type="match status" value="1"/>
</dbReference>
<dbReference type="PROSITE" id="PS50002">
    <property type="entry name" value="SH3"/>
    <property type="match status" value="1"/>
</dbReference>
<dbReference type="GO" id="GO:0031076">
    <property type="term" value="P:embryonic camera-type eye development"/>
    <property type="evidence" value="ECO:0007669"/>
    <property type="project" value="Ensembl"/>
</dbReference>
<dbReference type="STRING" id="10141.ENSCPOP00000014070"/>
<dbReference type="FunFam" id="1.25.40.20:FF:000008">
    <property type="entry name" value="Apoptosis-stimulating of p53 protein 2 isoform 1"/>
    <property type="match status" value="1"/>
</dbReference>
<keyword evidence="5 7" id="KW-0040">ANK repeat</keyword>
<evidence type="ECO:0000256" key="3">
    <source>
        <dbReference type="ARBA" id="ARBA00022703"/>
    </source>
</evidence>
<dbReference type="GO" id="GO:0009791">
    <property type="term" value="P:post-embryonic development"/>
    <property type="evidence" value="ECO:0007669"/>
    <property type="project" value="Ensembl"/>
</dbReference>
<reference evidence="11" key="3">
    <citation type="submission" date="2025-09" db="UniProtKB">
        <authorList>
            <consortium name="Ensembl"/>
        </authorList>
    </citation>
    <scope>IDENTIFICATION</scope>
    <source>
        <strain evidence="11">2N</strain>
    </source>
</reference>
<dbReference type="GO" id="GO:0060048">
    <property type="term" value="P:cardiac muscle contraction"/>
    <property type="evidence" value="ECO:0007669"/>
    <property type="project" value="Ensembl"/>
</dbReference>
<organism evidence="11 12">
    <name type="scientific">Cavia porcellus</name>
    <name type="common">Guinea pig</name>
    <dbReference type="NCBI Taxonomy" id="10141"/>
    <lineage>
        <taxon>Eukaryota</taxon>
        <taxon>Metazoa</taxon>
        <taxon>Chordata</taxon>
        <taxon>Craniata</taxon>
        <taxon>Vertebrata</taxon>
        <taxon>Euteleostomi</taxon>
        <taxon>Mammalia</taxon>
        <taxon>Eutheria</taxon>
        <taxon>Euarchontoglires</taxon>
        <taxon>Glires</taxon>
        <taxon>Rodentia</taxon>
        <taxon>Hystricomorpha</taxon>
        <taxon>Caviidae</taxon>
        <taxon>Cavia</taxon>
    </lineage>
</organism>
<reference evidence="12" key="1">
    <citation type="journal article" date="2011" name="Nature">
        <title>A high-resolution map of human evolutionary constraint using 29 mammals.</title>
        <authorList>
            <person name="Lindblad-Toh K."/>
            <person name="Garber M."/>
            <person name="Zuk O."/>
            <person name="Lin M.F."/>
            <person name="Parker B.J."/>
            <person name="Washietl S."/>
            <person name="Kheradpour P."/>
            <person name="Ernst J."/>
            <person name="Jordan G."/>
            <person name="Mauceli E."/>
            <person name="Ward L.D."/>
            <person name="Lowe C.B."/>
            <person name="Holloway A.K."/>
            <person name="Clamp M."/>
            <person name="Gnerre S."/>
            <person name="Alfoldi J."/>
            <person name="Beal K."/>
            <person name="Chang J."/>
            <person name="Clawson H."/>
            <person name="Cuff J."/>
            <person name="Di Palma F."/>
            <person name="Fitzgerald S."/>
            <person name="Flicek P."/>
            <person name="Guttman M."/>
            <person name="Hubisz M.J."/>
            <person name="Jaffe D.B."/>
            <person name="Jungreis I."/>
            <person name="Kent W.J."/>
            <person name="Kostka D."/>
            <person name="Lara M."/>
            <person name="Martins A.L."/>
            <person name="Massingham T."/>
            <person name="Moltke I."/>
            <person name="Raney B.J."/>
            <person name="Rasmussen M.D."/>
            <person name="Robinson J."/>
            <person name="Stark A."/>
            <person name="Vilella A.J."/>
            <person name="Wen J."/>
            <person name="Xie X."/>
            <person name="Zody M.C."/>
            <person name="Baldwin J."/>
            <person name="Bloom T."/>
            <person name="Chin C.W."/>
            <person name="Heiman D."/>
            <person name="Nicol R."/>
            <person name="Nusbaum C."/>
            <person name="Young S."/>
            <person name="Wilkinson J."/>
            <person name="Worley K.C."/>
            <person name="Kovar C.L."/>
            <person name="Muzny D.M."/>
            <person name="Gibbs R.A."/>
            <person name="Cree A."/>
            <person name="Dihn H.H."/>
            <person name="Fowler G."/>
            <person name="Jhangiani S."/>
            <person name="Joshi V."/>
            <person name="Lee S."/>
            <person name="Lewis L.R."/>
            <person name="Nazareth L.V."/>
            <person name="Okwuonu G."/>
            <person name="Santibanez J."/>
            <person name="Warren W.C."/>
            <person name="Mardis E.R."/>
            <person name="Weinstock G.M."/>
            <person name="Wilson R.K."/>
            <person name="Delehaunty K."/>
            <person name="Dooling D."/>
            <person name="Fronik C."/>
            <person name="Fulton L."/>
            <person name="Fulton B."/>
            <person name="Graves T."/>
            <person name="Minx P."/>
            <person name="Sodergren E."/>
            <person name="Birney E."/>
            <person name="Margulies E.H."/>
            <person name="Herrero J."/>
            <person name="Green E.D."/>
            <person name="Haussler D."/>
            <person name="Siepel A."/>
            <person name="Goldman N."/>
            <person name="Pollard K.S."/>
            <person name="Pedersen J.S."/>
            <person name="Lander E.S."/>
            <person name="Kellis M."/>
        </authorList>
    </citation>
    <scope>NUCLEOTIDE SEQUENCE [LARGE SCALE GENOMIC DNA]</scope>
    <source>
        <strain evidence="12">2N</strain>
    </source>
</reference>
<dbReference type="GO" id="GO:0030054">
    <property type="term" value="C:cell junction"/>
    <property type="evidence" value="ECO:0007669"/>
    <property type="project" value="Ensembl"/>
</dbReference>
<dbReference type="GO" id="GO:0003215">
    <property type="term" value="P:cardiac right ventricle morphogenesis"/>
    <property type="evidence" value="ECO:0007669"/>
    <property type="project" value="Ensembl"/>
</dbReference>
<dbReference type="GO" id="GO:0048871">
    <property type="term" value="P:multicellular organismal-level homeostasis"/>
    <property type="evidence" value="ECO:0007669"/>
    <property type="project" value="Ensembl"/>
</dbReference>
<dbReference type="GO" id="GO:0006915">
    <property type="term" value="P:apoptotic process"/>
    <property type="evidence" value="ECO:0007669"/>
    <property type="project" value="UniProtKB-KW"/>
</dbReference>
<dbReference type="HOGENOM" id="CLU_019814_0_0_1"/>
<feature type="region of interest" description="Disordered" evidence="9">
    <location>
        <begin position="474"/>
        <end position="574"/>
    </location>
</feature>
<feature type="compositionally biased region" description="Low complexity" evidence="9">
    <location>
        <begin position="147"/>
        <end position="158"/>
    </location>
</feature>
<dbReference type="CDD" id="cd11952">
    <property type="entry name" value="SH3_iASPP"/>
    <property type="match status" value="1"/>
</dbReference>
<dbReference type="GeneTree" id="ENSGT00940000160551"/>
<evidence type="ECO:0000256" key="6">
    <source>
        <dbReference type="ARBA" id="ARBA00023242"/>
    </source>
</evidence>
<evidence type="ECO:0000256" key="9">
    <source>
        <dbReference type="SAM" id="MobiDB-lite"/>
    </source>
</evidence>
<protein>
    <submittedName>
        <fullName evidence="11">Protein phosphatase 1 regulatory subunit 13 like</fullName>
    </submittedName>
</protein>
<dbReference type="GO" id="GO:0042802">
    <property type="term" value="F:identical protein binding"/>
    <property type="evidence" value="ECO:0007669"/>
    <property type="project" value="Ensembl"/>
</dbReference>
<evidence type="ECO:0000259" key="10">
    <source>
        <dbReference type="PROSITE" id="PS50002"/>
    </source>
</evidence>
<dbReference type="PANTHER" id="PTHR24164">
    <property type="entry name" value="RELA-ASSOCIATED INHIBITOR"/>
    <property type="match status" value="1"/>
</dbReference>
<feature type="region of interest" description="Disordered" evidence="9">
    <location>
        <begin position="48"/>
        <end position="108"/>
    </location>
</feature>
<dbReference type="SUPFAM" id="SSF50044">
    <property type="entry name" value="SH3-domain"/>
    <property type="match status" value="1"/>
</dbReference>
<feature type="region of interest" description="Disordered" evidence="9">
    <location>
        <begin position="262"/>
        <end position="339"/>
    </location>
</feature>
<dbReference type="InterPro" id="IPR001452">
    <property type="entry name" value="SH3_domain"/>
</dbReference>
<dbReference type="VEuPathDB" id="HostDB:ENSCPOG00000015602"/>
<feature type="region of interest" description="Disordered" evidence="9">
    <location>
        <begin position="121"/>
        <end position="241"/>
    </location>
</feature>
<feature type="compositionally biased region" description="Low complexity" evidence="9">
    <location>
        <begin position="361"/>
        <end position="378"/>
    </location>
</feature>
<dbReference type="GO" id="GO:0005634">
    <property type="term" value="C:nucleus"/>
    <property type="evidence" value="ECO:0007669"/>
    <property type="project" value="UniProtKB-SubCell"/>
</dbReference>
<sequence length="781" mass="83819">MDSEAFQSARDLLDLNFQSLAMKHMDLKQMELDTAAAKVDELTKQLESLWSDSPGSQAGASTRHSRYSSSPIPEPFSSRGSPRKAATDSADSPFGRSESAPGPALVPGPYFTFQLDGLRSHGPRALAPAQPPGPCAVPGPSATLDFLSRSGSPRSSPLAEAPQAFFPERGPSPRPPASAYDAPTTFGSPLLGAGGSAFAPPLRAQDDLTLRRRPPKAWNESDLDVTYEKKSSQTASYERLDMFTRPASPGLQLLPWRESSLDGLGASSKDNLTSATLPRNYKVSPLANDRRSEVGSYRRSMGATGPSGTLPRSWQPVSRIPMPPASPQPRGAPRQRPIPLSMIFKLQNAFWEHGASRAVLPGPLSSPDSPSLSSSSSPCPSPQPPAPVPAHSPEPQHQPRAPSPSLLKSPAELEPEPELEVLLTPVLEAGDADEGTVTRPLSPTRLQPALPPEAQSVPELEEVARVLAEIPRPLKRRGSMEQSPAMALPPTHKKQYQQIISRLFHRHGGPGPGGPEPELCPITEGSEARAGPPAPAPPAPTPPPAPPQSSPPEQPQSMEMRSVLRKAGSPRKARRARLNPMVLLLDAALTGELEVVQQAVKEMNDPSQPNEEGITALHNAICGANYAIVDFLIAAGANVNSPDSHGWTPLHCAASCNDTAICMALVQHGAAIFATTISDGATAIEKCDPYREGYTDCATYLADVEHSMGLMHNGTVYALWDYSAEFGDELSFREGDSVTVLRRDGQEETDWWWAALHGQEGYVPRNYFGLFPRVKSQRSKV</sequence>
<dbReference type="FunCoup" id="H0VTR1">
    <property type="interactions" value="84"/>
</dbReference>
<dbReference type="EMBL" id="AAKN02048243">
    <property type="status" value="NOT_ANNOTATED_CDS"/>
    <property type="molecule type" value="Genomic_DNA"/>
</dbReference>
<evidence type="ECO:0000256" key="4">
    <source>
        <dbReference type="ARBA" id="ARBA00022737"/>
    </source>
</evidence>
<feature type="domain" description="SH3" evidence="10">
    <location>
        <begin position="711"/>
        <end position="773"/>
    </location>
</feature>
<evidence type="ECO:0000256" key="2">
    <source>
        <dbReference type="ARBA" id="ARBA00022443"/>
    </source>
</evidence>
<dbReference type="InterPro" id="IPR042722">
    <property type="entry name" value="SH3_iASPP"/>
</dbReference>
<dbReference type="Gene3D" id="1.25.40.20">
    <property type="entry name" value="Ankyrin repeat-containing domain"/>
    <property type="match status" value="1"/>
</dbReference>
<dbReference type="GO" id="GO:0005829">
    <property type="term" value="C:cytosol"/>
    <property type="evidence" value="ECO:0007669"/>
    <property type="project" value="Ensembl"/>
</dbReference>
<dbReference type="Pfam" id="PF12796">
    <property type="entry name" value="Ank_2"/>
    <property type="match status" value="1"/>
</dbReference>
<dbReference type="AlphaFoldDB" id="H0VTR1"/>
<feature type="compositionally biased region" description="Pro residues" evidence="9">
    <location>
        <begin position="379"/>
        <end position="392"/>
    </location>
</feature>
<dbReference type="InterPro" id="IPR036770">
    <property type="entry name" value="Ankyrin_rpt-contain_sf"/>
</dbReference>
<evidence type="ECO:0000256" key="7">
    <source>
        <dbReference type="PROSITE-ProRule" id="PRU00023"/>
    </source>
</evidence>
<feature type="region of interest" description="Disordered" evidence="9">
    <location>
        <begin position="361"/>
        <end position="457"/>
    </location>
</feature>
<dbReference type="PROSITE" id="PS50088">
    <property type="entry name" value="ANK_REPEAT"/>
    <property type="match status" value="2"/>
</dbReference>
<reference evidence="11" key="2">
    <citation type="submission" date="2025-08" db="UniProtKB">
        <authorList>
            <consortium name="Ensembl"/>
        </authorList>
    </citation>
    <scope>IDENTIFICATION</scope>
    <source>
        <strain evidence="11">2N</strain>
    </source>
</reference>
<dbReference type="GO" id="GO:0045171">
    <property type="term" value="C:intercellular bridge"/>
    <property type="evidence" value="ECO:0007669"/>
    <property type="project" value="Ensembl"/>
</dbReference>
<feature type="compositionally biased region" description="Polar residues" evidence="9">
    <location>
        <begin position="48"/>
        <end position="71"/>
    </location>
</feature>
<feature type="compositionally biased region" description="Polar residues" evidence="9">
    <location>
        <begin position="306"/>
        <end position="316"/>
    </location>
</feature>
<evidence type="ECO:0000256" key="5">
    <source>
        <dbReference type="ARBA" id="ARBA00023043"/>
    </source>
</evidence>
<dbReference type="InterPro" id="IPR002110">
    <property type="entry name" value="Ankyrin_rpt"/>
</dbReference>
<dbReference type="GO" id="GO:0003229">
    <property type="term" value="P:ventricular cardiac muscle tissue development"/>
    <property type="evidence" value="ECO:0007669"/>
    <property type="project" value="Ensembl"/>
</dbReference>
<feature type="repeat" description="ANK" evidence="7">
    <location>
        <begin position="612"/>
        <end position="644"/>
    </location>
</feature>
<name>H0VTR1_CAVPO</name>
<dbReference type="GO" id="GO:0050728">
    <property type="term" value="P:negative regulation of inflammatory response"/>
    <property type="evidence" value="ECO:0007669"/>
    <property type="project" value="Ensembl"/>
</dbReference>
<proteinExistence type="predicted"/>
<evidence type="ECO:0000256" key="8">
    <source>
        <dbReference type="PROSITE-ProRule" id="PRU00192"/>
    </source>
</evidence>
<keyword evidence="3" id="KW-0053">Apoptosis</keyword>
<dbReference type="InterPro" id="IPR036028">
    <property type="entry name" value="SH3-like_dom_sf"/>
</dbReference>
<feature type="repeat" description="ANK" evidence="7">
    <location>
        <begin position="645"/>
        <end position="677"/>
    </location>
</feature>
<dbReference type="Proteomes" id="UP000005447">
    <property type="component" value="Unassembled WGS sequence"/>
</dbReference>
<feature type="compositionally biased region" description="Low complexity" evidence="9">
    <location>
        <begin position="420"/>
        <end position="429"/>
    </location>
</feature>
<dbReference type="PROSITE" id="PS50297">
    <property type="entry name" value="ANK_REP_REGION"/>
    <property type="match status" value="2"/>
</dbReference>
<feature type="compositionally biased region" description="Pro residues" evidence="9">
    <location>
        <begin position="532"/>
        <end position="554"/>
    </location>
</feature>
<dbReference type="EMBL" id="AAKN02048244">
    <property type="status" value="NOT_ANNOTATED_CDS"/>
    <property type="molecule type" value="Genomic_DNA"/>
</dbReference>
<dbReference type="PRINTS" id="PR00452">
    <property type="entry name" value="SH3DOMAIN"/>
</dbReference>
<dbReference type="Bgee" id="ENSCPOG00000015602">
    <property type="expression patterns" value="Expressed in zone of skin and 11 other cell types or tissues"/>
</dbReference>
<dbReference type="GO" id="GO:0000122">
    <property type="term" value="P:negative regulation of transcription by RNA polymerase II"/>
    <property type="evidence" value="ECO:0007669"/>
    <property type="project" value="Ensembl"/>
</dbReference>
<gene>
    <name evidence="11" type="primary">PPP1R13L</name>
</gene>
<keyword evidence="4" id="KW-0677">Repeat</keyword>
<keyword evidence="6" id="KW-0539">Nucleus</keyword>
<dbReference type="InParanoid" id="H0VTR1"/>
<dbReference type="GO" id="GO:0035264">
    <property type="term" value="P:multicellular organism growth"/>
    <property type="evidence" value="ECO:0007669"/>
    <property type="project" value="Ensembl"/>
</dbReference>
<feature type="compositionally biased region" description="Polar residues" evidence="9">
    <location>
        <begin position="268"/>
        <end position="277"/>
    </location>
</feature>
<dbReference type="Pfam" id="PF14604">
    <property type="entry name" value="SH3_9"/>
    <property type="match status" value="1"/>
</dbReference>
<keyword evidence="12" id="KW-1185">Reference proteome</keyword>
<keyword evidence="2 8" id="KW-0728">SH3 domain</keyword>
<dbReference type="SUPFAM" id="SSF48403">
    <property type="entry name" value="Ankyrin repeat"/>
    <property type="match status" value="1"/>
</dbReference>
<dbReference type="GO" id="GO:0042633">
    <property type="term" value="P:hair cycle"/>
    <property type="evidence" value="ECO:0007669"/>
    <property type="project" value="Ensembl"/>
</dbReference>
<evidence type="ECO:0000313" key="12">
    <source>
        <dbReference type="Proteomes" id="UP000005447"/>
    </source>
</evidence>
<dbReference type="OMA" id="QPNQYKH"/>
<dbReference type="GO" id="GO:0045597">
    <property type="term" value="P:positive regulation of cell differentiation"/>
    <property type="evidence" value="ECO:0007669"/>
    <property type="project" value="TreeGrafter"/>
</dbReference>